<organism evidence="5 6">
    <name type="scientific">Phlyctema vagabunda</name>
    <dbReference type="NCBI Taxonomy" id="108571"/>
    <lineage>
        <taxon>Eukaryota</taxon>
        <taxon>Fungi</taxon>
        <taxon>Dikarya</taxon>
        <taxon>Ascomycota</taxon>
        <taxon>Pezizomycotina</taxon>
        <taxon>Leotiomycetes</taxon>
        <taxon>Helotiales</taxon>
        <taxon>Dermateaceae</taxon>
        <taxon>Phlyctema</taxon>
    </lineage>
</organism>
<dbReference type="GO" id="GO:0005840">
    <property type="term" value="C:ribosome"/>
    <property type="evidence" value="ECO:0007669"/>
    <property type="project" value="UniProtKB-KW"/>
</dbReference>
<evidence type="ECO:0000313" key="6">
    <source>
        <dbReference type="Proteomes" id="UP001629113"/>
    </source>
</evidence>
<evidence type="ECO:0000256" key="1">
    <source>
        <dbReference type="ARBA" id="ARBA00006194"/>
    </source>
</evidence>
<keyword evidence="3" id="KW-0687">Ribonucleoprotein</keyword>
<evidence type="ECO:0000256" key="2">
    <source>
        <dbReference type="ARBA" id="ARBA00022980"/>
    </source>
</evidence>
<comment type="similarity">
    <text evidence="1">Belongs to the universal ribosomal protein uS11 family.</text>
</comment>
<dbReference type="Gene3D" id="3.30.420.80">
    <property type="entry name" value="Ribosomal protein S11"/>
    <property type="match status" value="1"/>
</dbReference>
<dbReference type="SUPFAM" id="SSF53137">
    <property type="entry name" value="Translational machinery components"/>
    <property type="match status" value="1"/>
</dbReference>
<feature type="region of interest" description="Disordered" evidence="4">
    <location>
        <begin position="1"/>
        <end position="69"/>
    </location>
</feature>
<evidence type="ECO:0000256" key="3">
    <source>
        <dbReference type="ARBA" id="ARBA00023274"/>
    </source>
</evidence>
<keyword evidence="6" id="KW-1185">Reference proteome</keyword>
<dbReference type="HAMAP" id="MF_01310">
    <property type="entry name" value="Ribosomal_uS11"/>
    <property type="match status" value="1"/>
</dbReference>
<dbReference type="InterPro" id="IPR036967">
    <property type="entry name" value="Ribosomal_uS11_sf"/>
</dbReference>
<keyword evidence="2 5" id="KW-0689">Ribosomal protein</keyword>
<feature type="compositionally biased region" description="Polar residues" evidence="4">
    <location>
        <begin position="19"/>
        <end position="28"/>
    </location>
</feature>
<evidence type="ECO:0000256" key="4">
    <source>
        <dbReference type="SAM" id="MobiDB-lite"/>
    </source>
</evidence>
<dbReference type="InterPro" id="IPR001971">
    <property type="entry name" value="Ribosomal_uS11"/>
</dbReference>
<sequence length="234" mass="25850">MSRSSARRLLAKSPFPFKSESTPVSRIQSPCFRLFSQSSRTGADESEIRNPTTASAPKSPFPKAGTSKGPMSELAGGFGAILNQNQQSRMPRANYPTASSELSLLNKEKYTEPHHLHVYAHRKNCHITLTRPDRSPILSVSCGQIGFKNAARKTYDAAFQLASFAMGRITDRGIHLQIEKLEVTMRGFGLGREAVTKALMGSEGRFLRGKVIRVQDATRLKFGGTRSRKPRRLG</sequence>
<dbReference type="EMBL" id="JBFCZG010000001">
    <property type="protein sequence ID" value="KAL3427830.1"/>
    <property type="molecule type" value="Genomic_DNA"/>
</dbReference>
<evidence type="ECO:0000313" key="5">
    <source>
        <dbReference type="EMBL" id="KAL3427830.1"/>
    </source>
</evidence>
<dbReference type="Pfam" id="PF00411">
    <property type="entry name" value="Ribosomal_S11"/>
    <property type="match status" value="1"/>
</dbReference>
<gene>
    <name evidence="5" type="ORF">PVAG01_01339</name>
</gene>
<dbReference type="Proteomes" id="UP001629113">
    <property type="component" value="Unassembled WGS sequence"/>
</dbReference>
<feature type="compositionally biased region" description="Basic residues" evidence="4">
    <location>
        <begin position="1"/>
        <end position="10"/>
    </location>
</feature>
<dbReference type="PANTHER" id="PTHR11759">
    <property type="entry name" value="40S RIBOSOMAL PROTEIN S14/30S RIBOSOMAL PROTEIN S11"/>
    <property type="match status" value="1"/>
</dbReference>
<proteinExistence type="inferred from homology"/>
<name>A0ABR4PWU6_9HELO</name>
<comment type="caution">
    <text evidence="5">The sequence shown here is derived from an EMBL/GenBank/DDBJ whole genome shotgun (WGS) entry which is preliminary data.</text>
</comment>
<protein>
    <submittedName>
        <fullName evidence="5">Mitochondrial ribosomal protein subunit s18</fullName>
    </submittedName>
</protein>
<accession>A0ABR4PWU6</accession>
<reference evidence="5 6" key="1">
    <citation type="submission" date="2024-06" db="EMBL/GenBank/DDBJ databases">
        <title>Complete genome of Phlyctema vagabunda strain 19-DSS-EL-015.</title>
        <authorList>
            <person name="Fiorenzani C."/>
        </authorList>
    </citation>
    <scope>NUCLEOTIDE SEQUENCE [LARGE SCALE GENOMIC DNA]</scope>
    <source>
        <strain evidence="5 6">19-DSS-EL-015</strain>
    </source>
</reference>